<dbReference type="AlphaFoldDB" id="A0A2H3BXM2"/>
<reference evidence="2" key="1">
    <citation type="journal article" date="2017" name="Nat. Ecol. Evol.">
        <title>Genome expansion and lineage-specific genetic innovations in the forest pathogenic fungi Armillaria.</title>
        <authorList>
            <person name="Sipos G."/>
            <person name="Prasanna A.N."/>
            <person name="Walter M.C."/>
            <person name="O'Connor E."/>
            <person name="Balint B."/>
            <person name="Krizsan K."/>
            <person name="Kiss B."/>
            <person name="Hess J."/>
            <person name="Varga T."/>
            <person name="Slot J."/>
            <person name="Riley R."/>
            <person name="Boka B."/>
            <person name="Rigling D."/>
            <person name="Barry K."/>
            <person name="Lee J."/>
            <person name="Mihaltcheva S."/>
            <person name="LaButti K."/>
            <person name="Lipzen A."/>
            <person name="Waldron R."/>
            <person name="Moloney N.M."/>
            <person name="Sperisen C."/>
            <person name="Kredics L."/>
            <person name="Vagvoelgyi C."/>
            <person name="Patrignani A."/>
            <person name="Fitzpatrick D."/>
            <person name="Nagy I."/>
            <person name="Doyle S."/>
            <person name="Anderson J.B."/>
            <person name="Grigoriev I.V."/>
            <person name="Gueldener U."/>
            <person name="Muensterkoetter M."/>
            <person name="Nagy L.G."/>
        </authorList>
    </citation>
    <scope>NUCLEOTIDE SEQUENCE [LARGE SCALE GENOMIC DNA]</scope>
    <source>
        <strain evidence="2">28-4</strain>
    </source>
</reference>
<evidence type="ECO:0000313" key="1">
    <source>
        <dbReference type="EMBL" id="PBK70798.1"/>
    </source>
</evidence>
<sequence length="242" mass="27321">MGRFHTLDLASVQFFDLLPAIKIFKIFLQLTRMGRFHTLDLASVSLFRFEAVFKMFKILQDLSRIWGNLANETRLDLYNVVSVAHLSAHLPLPRPSYPRSSAVVIMPVGPLRPRITPNLAGYDSISRFQQLSAAFVHVNELLDLRLQALNEEHYPNRNMAGFCYCRGRLCLVTDLGVERGDEASNQHVLDTMGKQKLLCSRCGIATDVCPSGFTPAILLDVPVVLLCLRVRRLLLEHMSNVD</sequence>
<protein>
    <submittedName>
        <fullName evidence="1">Uncharacterized protein</fullName>
    </submittedName>
</protein>
<keyword evidence="2" id="KW-1185">Reference proteome</keyword>
<accession>A0A2H3BXM2</accession>
<gene>
    <name evidence="1" type="ORF">ARMSODRAFT_1017586</name>
</gene>
<name>A0A2H3BXM2_9AGAR</name>
<proteinExistence type="predicted"/>
<dbReference type="EMBL" id="KZ293425">
    <property type="protein sequence ID" value="PBK70798.1"/>
    <property type="molecule type" value="Genomic_DNA"/>
</dbReference>
<dbReference type="Proteomes" id="UP000218334">
    <property type="component" value="Unassembled WGS sequence"/>
</dbReference>
<evidence type="ECO:0000313" key="2">
    <source>
        <dbReference type="Proteomes" id="UP000218334"/>
    </source>
</evidence>
<organism evidence="1 2">
    <name type="scientific">Armillaria solidipes</name>
    <dbReference type="NCBI Taxonomy" id="1076256"/>
    <lineage>
        <taxon>Eukaryota</taxon>
        <taxon>Fungi</taxon>
        <taxon>Dikarya</taxon>
        <taxon>Basidiomycota</taxon>
        <taxon>Agaricomycotina</taxon>
        <taxon>Agaricomycetes</taxon>
        <taxon>Agaricomycetidae</taxon>
        <taxon>Agaricales</taxon>
        <taxon>Marasmiineae</taxon>
        <taxon>Physalacriaceae</taxon>
        <taxon>Armillaria</taxon>
    </lineage>
</organism>